<accession>A0AAD9QIA9</accession>
<evidence type="ECO:0000313" key="2">
    <source>
        <dbReference type="Proteomes" id="UP001249851"/>
    </source>
</evidence>
<dbReference type="EMBL" id="JARQWQ010000031">
    <property type="protein sequence ID" value="KAK2561788.1"/>
    <property type="molecule type" value="Genomic_DNA"/>
</dbReference>
<keyword evidence="2" id="KW-1185">Reference proteome</keyword>
<name>A0AAD9QIA9_ACRCE</name>
<comment type="caution">
    <text evidence="1">The sequence shown here is derived from an EMBL/GenBank/DDBJ whole genome shotgun (WGS) entry which is preliminary data.</text>
</comment>
<sequence>MDDEDGRQLLEKPPKRLKTTWFSKCIFCQKSDDVLRVAQPSSIEKVISALNIRQDELSQRLSSIDLHHIDGNDVLWNSSCYETYTSRHNLQYCLSRPLSDDHHQEPRTRHTLISFDWSKCIFCKNATWKKEKQLLRISTFETCNSIKQSAEACEDTELLKCH</sequence>
<proteinExistence type="predicted"/>
<protein>
    <submittedName>
        <fullName evidence="1">Uncharacterized protein</fullName>
    </submittedName>
</protein>
<dbReference type="Proteomes" id="UP001249851">
    <property type="component" value="Unassembled WGS sequence"/>
</dbReference>
<dbReference type="AlphaFoldDB" id="A0AAD9QIA9"/>
<gene>
    <name evidence="1" type="ORF">P5673_015174</name>
</gene>
<evidence type="ECO:0000313" key="1">
    <source>
        <dbReference type="EMBL" id="KAK2561788.1"/>
    </source>
</evidence>
<organism evidence="1 2">
    <name type="scientific">Acropora cervicornis</name>
    <name type="common">Staghorn coral</name>
    <dbReference type="NCBI Taxonomy" id="6130"/>
    <lineage>
        <taxon>Eukaryota</taxon>
        <taxon>Metazoa</taxon>
        <taxon>Cnidaria</taxon>
        <taxon>Anthozoa</taxon>
        <taxon>Hexacorallia</taxon>
        <taxon>Scleractinia</taxon>
        <taxon>Astrocoeniina</taxon>
        <taxon>Acroporidae</taxon>
        <taxon>Acropora</taxon>
    </lineage>
</organism>
<reference evidence="1" key="2">
    <citation type="journal article" date="2023" name="Science">
        <title>Genomic signatures of disease resistance in endangered staghorn corals.</title>
        <authorList>
            <person name="Vollmer S.V."/>
            <person name="Selwyn J.D."/>
            <person name="Despard B.A."/>
            <person name="Roesel C.L."/>
        </authorList>
    </citation>
    <scope>NUCLEOTIDE SEQUENCE</scope>
    <source>
        <strain evidence="1">K2</strain>
    </source>
</reference>
<reference evidence="1" key="1">
    <citation type="journal article" date="2023" name="G3 (Bethesda)">
        <title>Whole genome assembly and annotation of the endangered Caribbean coral Acropora cervicornis.</title>
        <authorList>
            <person name="Selwyn J.D."/>
            <person name="Vollmer S.V."/>
        </authorList>
    </citation>
    <scope>NUCLEOTIDE SEQUENCE</scope>
    <source>
        <strain evidence="1">K2</strain>
    </source>
</reference>